<feature type="compositionally biased region" description="Basic residues" evidence="1">
    <location>
        <begin position="1"/>
        <end position="13"/>
    </location>
</feature>
<comment type="caution">
    <text evidence="2">The sequence shown here is derived from an EMBL/GenBank/DDBJ whole genome shotgun (WGS) entry which is preliminary data.</text>
</comment>
<reference evidence="2 3" key="1">
    <citation type="submission" date="2021-06" db="EMBL/GenBank/DDBJ databases">
        <title>Caerostris extrusa draft genome.</title>
        <authorList>
            <person name="Kono N."/>
            <person name="Arakawa K."/>
        </authorList>
    </citation>
    <scope>NUCLEOTIDE SEQUENCE [LARGE SCALE GENOMIC DNA]</scope>
</reference>
<gene>
    <name evidence="2" type="ORF">CEXT_692291</name>
</gene>
<feature type="compositionally biased region" description="Basic and acidic residues" evidence="1">
    <location>
        <begin position="14"/>
        <end position="36"/>
    </location>
</feature>
<sequence>MNRKREKKRKTTGKHGDVFEAKEQTRGYKGEGKPQTELRQASGNRRSSKVHRSLFDYEHHRGSFNVTFVCKDLSCRSALSLSPLCTLRLLPILAEAGFGGLCHWSSHLCSKDAAASCAKGLPFDVQFTKQRIAFRAFTIQL</sequence>
<protein>
    <submittedName>
        <fullName evidence="2">Uncharacterized protein</fullName>
    </submittedName>
</protein>
<evidence type="ECO:0000256" key="1">
    <source>
        <dbReference type="SAM" id="MobiDB-lite"/>
    </source>
</evidence>
<organism evidence="2 3">
    <name type="scientific">Caerostris extrusa</name>
    <name type="common">Bark spider</name>
    <name type="synonym">Caerostris bankana</name>
    <dbReference type="NCBI Taxonomy" id="172846"/>
    <lineage>
        <taxon>Eukaryota</taxon>
        <taxon>Metazoa</taxon>
        <taxon>Ecdysozoa</taxon>
        <taxon>Arthropoda</taxon>
        <taxon>Chelicerata</taxon>
        <taxon>Arachnida</taxon>
        <taxon>Araneae</taxon>
        <taxon>Araneomorphae</taxon>
        <taxon>Entelegynae</taxon>
        <taxon>Araneoidea</taxon>
        <taxon>Araneidae</taxon>
        <taxon>Caerostris</taxon>
    </lineage>
</organism>
<keyword evidence="3" id="KW-1185">Reference proteome</keyword>
<name>A0AAV4W6I6_CAEEX</name>
<accession>A0AAV4W6I6</accession>
<dbReference type="Proteomes" id="UP001054945">
    <property type="component" value="Unassembled WGS sequence"/>
</dbReference>
<dbReference type="EMBL" id="BPLR01015571">
    <property type="protein sequence ID" value="GIY77040.1"/>
    <property type="molecule type" value="Genomic_DNA"/>
</dbReference>
<evidence type="ECO:0000313" key="3">
    <source>
        <dbReference type="Proteomes" id="UP001054945"/>
    </source>
</evidence>
<dbReference type="AlphaFoldDB" id="A0AAV4W6I6"/>
<proteinExistence type="predicted"/>
<feature type="region of interest" description="Disordered" evidence="1">
    <location>
        <begin position="1"/>
        <end position="49"/>
    </location>
</feature>
<evidence type="ECO:0000313" key="2">
    <source>
        <dbReference type="EMBL" id="GIY77040.1"/>
    </source>
</evidence>